<feature type="compositionally biased region" description="Acidic residues" evidence="5">
    <location>
        <begin position="386"/>
        <end position="403"/>
    </location>
</feature>
<evidence type="ECO:0000256" key="1">
    <source>
        <dbReference type="ARBA" id="ARBA00022552"/>
    </source>
</evidence>
<gene>
    <name evidence="7" type="ORF">ADUPG1_013765</name>
</gene>
<dbReference type="PANTHER" id="PTHR12801:SF45">
    <property type="entry name" value="RNA EXONUCLEASE 4"/>
    <property type="match status" value="1"/>
</dbReference>
<accession>A0ABQ5K7C2</accession>
<dbReference type="Gene3D" id="3.30.420.10">
    <property type="entry name" value="Ribonuclease H-like superfamily/Ribonuclease H"/>
    <property type="match status" value="1"/>
</dbReference>
<keyword evidence="8" id="KW-1185">Reference proteome</keyword>
<proteinExistence type="predicted"/>
<evidence type="ECO:0000256" key="3">
    <source>
        <dbReference type="ARBA" id="ARBA00022801"/>
    </source>
</evidence>
<feature type="domain" description="Exonuclease" evidence="6">
    <location>
        <begin position="51"/>
        <end position="269"/>
    </location>
</feature>
<evidence type="ECO:0000256" key="4">
    <source>
        <dbReference type="ARBA" id="ARBA00025599"/>
    </source>
</evidence>
<reference evidence="7" key="1">
    <citation type="submission" date="2022-03" db="EMBL/GenBank/DDBJ databases">
        <title>Draft genome sequence of Aduncisulcus paluster, a free-living microaerophilic Fornicata.</title>
        <authorList>
            <person name="Yuyama I."/>
            <person name="Kume K."/>
            <person name="Tamura T."/>
            <person name="Inagaki Y."/>
            <person name="Hashimoto T."/>
        </authorList>
    </citation>
    <scope>NUCLEOTIDE SEQUENCE</scope>
    <source>
        <strain evidence="7">NY0171</strain>
    </source>
</reference>
<sequence>MSVDSNWDIIRKSQRLKDGKNPFSSRSILKRDVGYQKLYKLAKTKSEVPYRCFSIDCEMVGVASLDSEATELESHVARLSIVDVTGKVVFDKHIAPTKKVVDYRTSVSGIRPADLIDAPTLPKVFTEICDILKDAIIVGHDLYHDFDSFPQPYKLDQPTTMYLIASTDSGEESKKNFIQTNRDFDKQLSKKATSLDSLVSNSCIVIPRTLVRDTAHFHAYTREDGLPQKLKDLTYEYLDATIQEGSHDSVSDARASMGLYLRVRRDWERFLGRKRGMLGKRSVKEMDVVKDIQQRASEKPSEIIRMKEEAENPRDSRFQPRSLKEVAETLVEEVEEGTLVEEVEEGTLVEDQEVEISVEDPEVEEGTLVEDPKEVEVETLVEEVEEGTLVEDQEVEISVEDQEGWGMDRTRDFGRPERSGRDFGGRSGGRDFGGRSGGRDFGGRPGGRDFGGRPGGRGRDFGGRPERSGSRDFGGRSGGRDFGGRSGGRDFGGRPGGRDFGGRPGGRGRDFGGRPERSGSRDFGGRPGGRDSS</sequence>
<feature type="compositionally biased region" description="Basic and acidic residues" evidence="5">
    <location>
        <begin position="406"/>
        <end position="533"/>
    </location>
</feature>
<comment type="caution">
    <text evidence="7">The sequence shown here is derived from an EMBL/GenBank/DDBJ whole genome shotgun (WGS) entry which is preliminary data.</text>
</comment>
<feature type="region of interest" description="Disordered" evidence="5">
    <location>
        <begin position="386"/>
        <end position="533"/>
    </location>
</feature>
<feature type="region of interest" description="Disordered" evidence="5">
    <location>
        <begin position="295"/>
        <end position="317"/>
    </location>
</feature>
<dbReference type="SUPFAM" id="SSF53098">
    <property type="entry name" value="Ribonuclease H-like"/>
    <property type="match status" value="1"/>
</dbReference>
<organism evidence="7 8">
    <name type="scientific">Aduncisulcus paluster</name>
    <dbReference type="NCBI Taxonomy" id="2918883"/>
    <lineage>
        <taxon>Eukaryota</taxon>
        <taxon>Metamonada</taxon>
        <taxon>Carpediemonas-like organisms</taxon>
        <taxon>Aduncisulcus</taxon>
    </lineage>
</organism>
<keyword evidence="3" id="KW-0378">Hydrolase</keyword>
<dbReference type="Proteomes" id="UP001057375">
    <property type="component" value="Unassembled WGS sequence"/>
</dbReference>
<evidence type="ECO:0000313" key="7">
    <source>
        <dbReference type="EMBL" id="GKT27318.1"/>
    </source>
</evidence>
<feature type="non-terminal residue" evidence="7">
    <location>
        <position position="533"/>
    </location>
</feature>
<dbReference type="Pfam" id="PF00929">
    <property type="entry name" value="RNase_T"/>
    <property type="match status" value="1"/>
</dbReference>
<comment type="function">
    <text evidence="4">Exoribonuclease involved in ribosome biosynthesis. Involved in the processing of ITS1, the internal transcribed spacer localized between the 18S and 5.8S rRNAs.</text>
</comment>
<evidence type="ECO:0000259" key="6">
    <source>
        <dbReference type="SMART" id="SM00479"/>
    </source>
</evidence>
<evidence type="ECO:0000256" key="5">
    <source>
        <dbReference type="SAM" id="MobiDB-lite"/>
    </source>
</evidence>
<dbReference type="InterPro" id="IPR013520">
    <property type="entry name" value="Ribonucl_H"/>
</dbReference>
<dbReference type="EMBL" id="BQXS01012732">
    <property type="protein sequence ID" value="GKT27318.1"/>
    <property type="molecule type" value="Genomic_DNA"/>
</dbReference>
<keyword evidence="1" id="KW-0698">rRNA processing</keyword>
<protein>
    <recommendedName>
        <fullName evidence="6">Exonuclease domain-containing protein</fullName>
    </recommendedName>
</protein>
<dbReference type="InterPro" id="IPR012337">
    <property type="entry name" value="RNaseH-like_sf"/>
</dbReference>
<dbReference type="PANTHER" id="PTHR12801">
    <property type="entry name" value="RNA EXONUCLEASE REXO1 / RECO3 FAMILY MEMBER-RELATED"/>
    <property type="match status" value="1"/>
</dbReference>
<evidence type="ECO:0000313" key="8">
    <source>
        <dbReference type="Proteomes" id="UP001057375"/>
    </source>
</evidence>
<dbReference type="InterPro" id="IPR047021">
    <property type="entry name" value="REXO1/3/4-like"/>
</dbReference>
<name>A0ABQ5K7C2_9EUKA</name>
<dbReference type="InterPro" id="IPR036397">
    <property type="entry name" value="RNaseH_sf"/>
</dbReference>
<dbReference type="SMART" id="SM00479">
    <property type="entry name" value="EXOIII"/>
    <property type="match status" value="1"/>
</dbReference>
<keyword evidence="2" id="KW-0540">Nuclease</keyword>
<evidence type="ECO:0000256" key="2">
    <source>
        <dbReference type="ARBA" id="ARBA00022722"/>
    </source>
</evidence>